<feature type="compositionally biased region" description="Basic and acidic residues" evidence="1">
    <location>
        <begin position="276"/>
        <end position="287"/>
    </location>
</feature>
<gene>
    <name evidence="3" type="ORF">GGC33_06490</name>
</gene>
<feature type="domain" description="PPM-type phosphatase" evidence="2">
    <location>
        <begin position="5"/>
        <end position="241"/>
    </location>
</feature>
<protein>
    <submittedName>
        <fullName evidence="3">Serine/threonine protein phosphatase</fullName>
    </submittedName>
</protein>
<organism evidence="3 4">
    <name type="scientific">Cyanobacterium aponinum 0216</name>
    <dbReference type="NCBI Taxonomy" id="2676140"/>
    <lineage>
        <taxon>Bacteria</taxon>
        <taxon>Bacillati</taxon>
        <taxon>Cyanobacteriota</taxon>
        <taxon>Cyanophyceae</taxon>
        <taxon>Oscillatoriophycideae</taxon>
        <taxon>Chroococcales</taxon>
        <taxon>Geminocystaceae</taxon>
        <taxon>Cyanobacterium</taxon>
    </lineage>
</organism>
<evidence type="ECO:0000256" key="1">
    <source>
        <dbReference type="SAM" id="MobiDB-lite"/>
    </source>
</evidence>
<dbReference type="InterPro" id="IPR001932">
    <property type="entry name" value="PPM-type_phosphatase-like_dom"/>
</dbReference>
<comment type="caution">
    <text evidence="3">The sequence shown here is derived from an EMBL/GenBank/DDBJ whole genome shotgun (WGS) entry which is preliminary data.</text>
</comment>
<accession>A0A844GUM2</accession>
<dbReference type="InterPro" id="IPR036457">
    <property type="entry name" value="PPM-type-like_dom_sf"/>
</dbReference>
<evidence type="ECO:0000313" key="4">
    <source>
        <dbReference type="Proteomes" id="UP000437131"/>
    </source>
</evidence>
<dbReference type="Gene3D" id="3.60.40.10">
    <property type="entry name" value="PPM-type phosphatase domain"/>
    <property type="match status" value="1"/>
</dbReference>
<dbReference type="SUPFAM" id="SSF81606">
    <property type="entry name" value="PP2C-like"/>
    <property type="match status" value="1"/>
</dbReference>
<evidence type="ECO:0000313" key="3">
    <source>
        <dbReference type="EMBL" id="MTF38569.1"/>
    </source>
</evidence>
<feature type="compositionally biased region" description="Low complexity" evidence="1">
    <location>
        <begin position="254"/>
        <end position="273"/>
    </location>
</feature>
<dbReference type="PROSITE" id="PS51746">
    <property type="entry name" value="PPM_2"/>
    <property type="match status" value="1"/>
</dbReference>
<dbReference type="AlphaFoldDB" id="A0A844GUM2"/>
<dbReference type="EMBL" id="WMIA01000006">
    <property type="protein sequence ID" value="MTF38569.1"/>
    <property type="molecule type" value="Genomic_DNA"/>
</dbReference>
<dbReference type="SMART" id="SM00332">
    <property type="entry name" value="PP2Cc"/>
    <property type="match status" value="1"/>
</dbReference>
<dbReference type="Pfam" id="PF13672">
    <property type="entry name" value="PP2C_2"/>
    <property type="match status" value="1"/>
</dbReference>
<proteinExistence type="predicted"/>
<dbReference type="Proteomes" id="UP000437131">
    <property type="component" value="Unassembled WGS sequence"/>
</dbReference>
<reference evidence="3 4" key="1">
    <citation type="submission" date="2019-11" db="EMBL/GenBank/DDBJ databases">
        <title>Isolation of a new High Light Tolerant Cyanobacteria.</title>
        <authorList>
            <person name="Dobson Z."/>
            <person name="Vaughn N."/>
            <person name="Vaughn M."/>
            <person name="Fromme P."/>
            <person name="Mazor Y."/>
        </authorList>
    </citation>
    <scope>NUCLEOTIDE SEQUENCE [LARGE SCALE GENOMIC DNA]</scope>
    <source>
        <strain evidence="3 4">0216</strain>
    </source>
</reference>
<dbReference type="CDD" id="cd00143">
    <property type="entry name" value="PP2Cc"/>
    <property type="match status" value="1"/>
</dbReference>
<feature type="region of interest" description="Disordered" evidence="1">
    <location>
        <begin position="246"/>
        <end position="287"/>
    </location>
</feature>
<name>A0A844GUM2_9CHRO</name>
<dbReference type="SMART" id="SM00331">
    <property type="entry name" value="PP2C_SIG"/>
    <property type="match status" value="1"/>
</dbReference>
<evidence type="ECO:0000259" key="2">
    <source>
        <dbReference type="PROSITE" id="PS51746"/>
    </source>
</evidence>
<sequence>MKCTSIGLTDPGLVRPYNQDNHYTDPEGRFFILADGMGGHAGGEEASRIAVEVIREYLETNWDAPIDSYDLIEKSIYQANEGILEDQVLHPERADMGTTLVLVLFREDETWRAHVGDSRLYRWRNGELNQITLDHTWISQAIRAGEITPEDAKYHPWRHVLSQCLGRRDLYEGIDIQKMDDVQNGDRFLLCSDGLTEEVPDDLINKSLQELENLEQAAKTLIQNAKDGGGSDNITVVLVSVEGIENQSSEKNENSSIGETENQLLNENENLAVEETENKSIDDNENP</sequence>